<keyword evidence="5" id="KW-0378">Hydrolase</keyword>
<dbReference type="PANTHER" id="PTHR43620:SF7">
    <property type="entry name" value="GLYCEROPHOSPHODIESTER PHOSPHODIESTERASE GDPD5-RELATED"/>
    <property type="match status" value="1"/>
</dbReference>
<evidence type="ECO:0000313" key="10">
    <source>
        <dbReference type="Proteomes" id="UP001489004"/>
    </source>
</evidence>
<evidence type="ECO:0000256" key="6">
    <source>
        <dbReference type="ARBA" id="ARBA00047512"/>
    </source>
</evidence>
<dbReference type="EC" id="3.1.4.46" evidence="2"/>
<dbReference type="Proteomes" id="UP001489004">
    <property type="component" value="Unassembled WGS sequence"/>
</dbReference>
<evidence type="ECO:0000256" key="4">
    <source>
        <dbReference type="ARBA" id="ARBA00022798"/>
    </source>
</evidence>
<feature type="region of interest" description="Disordered" evidence="7">
    <location>
        <begin position="274"/>
        <end position="300"/>
    </location>
</feature>
<dbReference type="GO" id="GO:0006629">
    <property type="term" value="P:lipid metabolic process"/>
    <property type="evidence" value="ECO:0007669"/>
    <property type="project" value="InterPro"/>
</dbReference>
<accession>A0AAW1P3I8</accession>
<dbReference type="SUPFAM" id="SSF51695">
    <property type="entry name" value="PLC-like phosphodiesterases"/>
    <property type="match status" value="1"/>
</dbReference>
<protein>
    <recommendedName>
        <fullName evidence="2">glycerophosphodiester phosphodiesterase</fullName>
        <ecNumber evidence="2">3.1.4.46</ecNumber>
    </recommendedName>
</protein>
<evidence type="ECO:0000259" key="8">
    <source>
        <dbReference type="PROSITE" id="PS51704"/>
    </source>
</evidence>
<organism evidence="9 10">
    <name type="scientific">[Myrmecia] bisecta</name>
    <dbReference type="NCBI Taxonomy" id="41462"/>
    <lineage>
        <taxon>Eukaryota</taxon>
        <taxon>Viridiplantae</taxon>
        <taxon>Chlorophyta</taxon>
        <taxon>core chlorophytes</taxon>
        <taxon>Trebouxiophyceae</taxon>
        <taxon>Trebouxiales</taxon>
        <taxon>Trebouxiaceae</taxon>
        <taxon>Myrmecia</taxon>
    </lineage>
</organism>
<evidence type="ECO:0000256" key="5">
    <source>
        <dbReference type="ARBA" id="ARBA00022801"/>
    </source>
</evidence>
<feature type="compositionally biased region" description="Low complexity" evidence="7">
    <location>
        <begin position="287"/>
        <end position="297"/>
    </location>
</feature>
<dbReference type="Pfam" id="PF03009">
    <property type="entry name" value="GDPD"/>
    <property type="match status" value="2"/>
</dbReference>
<evidence type="ECO:0000256" key="3">
    <source>
        <dbReference type="ARBA" id="ARBA00022729"/>
    </source>
</evidence>
<dbReference type="InterPro" id="IPR030395">
    <property type="entry name" value="GP_PDE_dom"/>
</dbReference>
<comment type="similarity">
    <text evidence="1">Belongs to the glycerophosphoryl diester phosphodiesterase family.</text>
</comment>
<proteinExistence type="inferred from homology"/>
<dbReference type="GO" id="GO:0008889">
    <property type="term" value="F:glycerophosphodiester phosphodiesterase activity"/>
    <property type="evidence" value="ECO:0007669"/>
    <property type="project" value="UniProtKB-EC"/>
</dbReference>
<dbReference type="AlphaFoldDB" id="A0AAW1P3I8"/>
<evidence type="ECO:0000256" key="2">
    <source>
        <dbReference type="ARBA" id="ARBA00012247"/>
    </source>
</evidence>
<evidence type="ECO:0000256" key="7">
    <source>
        <dbReference type="SAM" id="MobiDB-lite"/>
    </source>
</evidence>
<dbReference type="InterPro" id="IPR017946">
    <property type="entry name" value="PLC-like_Pdiesterase_TIM-brl"/>
</dbReference>
<gene>
    <name evidence="9" type="ORF">WJX72_008990</name>
</gene>
<comment type="caution">
    <text evidence="9">The sequence shown here is derived from an EMBL/GenBank/DDBJ whole genome shotgun (WGS) entry which is preliminary data.</text>
</comment>
<dbReference type="GO" id="GO:0006071">
    <property type="term" value="P:glycerol metabolic process"/>
    <property type="evidence" value="ECO:0007669"/>
    <property type="project" value="UniProtKB-KW"/>
</dbReference>
<evidence type="ECO:0000313" key="9">
    <source>
        <dbReference type="EMBL" id="KAK9804864.1"/>
    </source>
</evidence>
<comment type="catalytic activity">
    <reaction evidence="6">
        <text>a sn-glycero-3-phosphodiester + H2O = an alcohol + sn-glycerol 3-phosphate + H(+)</text>
        <dbReference type="Rhea" id="RHEA:12969"/>
        <dbReference type="ChEBI" id="CHEBI:15377"/>
        <dbReference type="ChEBI" id="CHEBI:15378"/>
        <dbReference type="ChEBI" id="CHEBI:30879"/>
        <dbReference type="ChEBI" id="CHEBI:57597"/>
        <dbReference type="ChEBI" id="CHEBI:83408"/>
        <dbReference type="EC" id="3.1.4.46"/>
    </reaction>
</comment>
<feature type="domain" description="GP-PDE" evidence="8">
    <location>
        <begin position="12"/>
        <end position="361"/>
    </location>
</feature>
<dbReference type="Gene3D" id="3.20.20.190">
    <property type="entry name" value="Phosphatidylinositol (PI) phosphodiesterase"/>
    <property type="match status" value="1"/>
</dbReference>
<name>A0AAW1P3I8_9CHLO</name>
<dbReference type="PANTHER" id="PTHR43620">
    <property type="entry name" value="GLYCEROPHOSPHORYL DIESTER PHOSPHODIESTERASE"/>
    <property type="match status" value="1"/>
</dbReference>
<keyword evidence="10" id="KW-1185">Reference proteome</keyword>
<reference evidence="9 10" key="1">
    <citation type="journal article" date="2024" name="Nat. Commun.">
        <title>Phylogenomics reveals the evolutionary origins of lichenization in chlorophyte algae.</title>
        <authorList>
            <person name="Puginier C."/>
            <person name="Libourel C."/>
            <person name="Otte J."/>
            <person name="Skaloud P."/>
            <person name="Haon M."/>
            <person name="Grisel S."/>
            <person name="Petersen M."/>
            <person name="Berrin J.G."/>
            <person name="Delaux P.M."/>
            <person name="Dal Grande F."/>
            <person name="Keller J."/>
        </authorList>
    </citation>
    <scope>NUCLEOTIDE SEQUENCE [LARGE SCALE GENOMIC DNA]</scope>
    <source>
        <strain evidence="9 10">SAG 2043</strain>
    </source>
</reference>
<keyword evidence="4" id="KW-0319">Glycerol metabolism</keyword>
<dbReference type="EMBL" id="JALJOR010000017">
    <property type="protein sequence ID" value="KAK9804864.1"/>
    <property type="molecule type" value="Genomic_DNA"/>
</dbReference>
<evidence type="ECO:0000256" key="1">
    <source>
        <dbReference type="ARBA" id="ARBA00007277"/>
    </source>
</evidence>
<dbReference type="PROSITE" id="PS51704">
    <property type="entry name" value="GP_PDE"/>
    <property type="match status" value="1"/>
</dbReference>
<sequence length="392" mass="42747">MLPYPHVEAAKPLIIAHRGSPCSIPEETLAGYQQAIDDGANFVEMDVIASKDGQLVCRHDLTLDDSTNVEQVSEFADRRSTHTLPDGRNQTGFFVSDFTLAEIQTLYARQAMPFRDQSTTALLRVPSLDEVLQLVVRNGQQGKHVGVYIETKGPSFHDSIGMPLERPLVQALLRAGFLDITKIPVILQSFESQSLEKMSLELKALRKPALPLVWLLGCDSNVTDAELDEFATFGTHIGPDKDLLAPVDWTPECSRPAEAPKCAFQSGQQCIGRLQTPPGSHPPGGKAAQQAQRAQQAGSLVQRAHQRGLQVHAFTFRNEGMFMAIDFRSDPFAELSYFAGPEGLGVDGVLVDGPATAHNWVQYINGAGADQRPATFVNHNDPASANATNTWP</sequence>
<keyword evidence="3" id="KW-0732">Signal</keyword>